<dbReference type="FunFam" id="3.40.50.720:FF:000084">
    <property type="entry name" value="Short-chain dehydrogenase reductase"/>
    <property type="match status" value="1"/>
</dbReference>
<dbReference type="PROSITE" id="PS00061">
    <property type="entry name" value="ADH_SHORT"/>
    <property type="match status" value="1"/>
</dbReference>
<dbReference type="EMBL" id="QJJK01000012">
    <property type="protein sequence ID" value="PXW54120.1"/>
    <property type="molecule type" value="Genomic_DNA"/>
</dbReference>
<dbReference type="PRINTS" id="PR00080">
    <property type="entry name" value="SDRFAMILY"/>
</dbReference>
<dbReference type="OrthoDB" id="154414at2"/>
<dbReference type="InterPro" id="IPR020904">
    <property type="entry name" value="Sc_DH/Rdtase_CS"/>
</dbReference>
<dbReference type="SMART" id="SM00822">
    <property type="entry name" value="PKS_KR"/>
    <property type="match status" value="1"/>
</dbReference>
<evidence type="ECO:0000259" key="3">
    <source>
        <dbReference type="SMART" id="SM00822"/>
    </source>
</evidence>
<organism evidence="4 5">
    <name type="scientific">Chelatococcus asaccharovorans</name>
    <dbReference type="NCBI Taxonomy" id="28210"/>
    <lineage>
        <taxon>Bacteria</taxon>
        <taxon>Pseudomonadati</taxon>
        <taxon>Pseudomonadota</taxon>
        <taxon>Alphaproteobacteria</taxon>
        <taxon>Hyphomicrobiales</taxon>
        <taxon>Chelatococcaceae</taxon>
        <taxon>Chelatococcus</taxon>
    </lineage>
</organism>
<dbReference type="PANTHER" id="PTHR43639">
    <property type="entry name" value="OXIDOREDUCTASE, SHORT-CHAIN DEHYDROGENASE/REDUCTASE FAMILY (AFU_ORTHOLOGUE AFUA_5G02870)"/>
    <property type="match status" value="1"/>
</dbReference>
<evidence type="ECO:0000313" key="4">
    <source>
        <dbReference type="EMBL" id="PXW54120.1"/>
    </source>
</evidence>
<reference evidence="4 5" key="1">
    <citation type="submission" date="2018-05" db="EMBL/GenBank/DDBJ databases">
        <title>Genomic Encyclopedia of Type Strains, Phase IV (KMG-IV): sequencing the most valuable type-strain genomes for metagenomic binning, comparative biology and taxonomic classification.</title>
        <authorList>
            <person name="Goeker M."/>
        </authorList>
    </citation>
    <scope>NUCLEOTIDE SEQUENCE [LARGE SCALE GENOMIC DNA]</scope>
    <source>
        <strain evidence="4 5">DSM 6462</strain>
    </source>
</reference>
<feature type="domain" description="Ketoreductase" evidence="3">
    <location>
        <begin position="6"/>
        <end position="188"/>
    </location>
</feature>
<accession>A0A2V3TXI8</accession>
<gene>
    <name evidence="4" type="ORF">C7450_112149</name>
</gene>
<comment type="caution">
    <text evidence="4">The sequence shown here is derived from an EMBL/GenBank/DDBJ whole genome shotgun (WGS) entry which is preliminary data.</text>
</comment>
<keyword evidence="2" id="KW-0560">Oxidoreductase</keyword>
<protein>
    <submittedName>
        <fullName evidence="4">3-oxoacyl-[acyl-carrier protein] reductase</fullName>
    </submittedName>
</protein>
<name>A0A2V3TXI8_9HYPH</name>
<evidence type="ECO:0000256" key="2">
    <source>
        <dbReference type="ARBA" id="ARBA00023002"/>
    </source>
</evidence>
<dbReference type="PANTHER" id="PTHR43639:SF1">
    <property type="entry name" value="SHORT-CHAIN DEHYDROGENASE_REDUCTASE FAMILY PROTEIN"/>
    <property type="match status" value="1"/>
</dbReference>
<dbReference type="Pfam" id="PF13561">
    <property type="entry name" value="adh_short_C2"/>
    <property type="match status" value="1"/>
</dbReference>
<dbReference type="Gene3D" id="3.40.50.720">
    <property type="entry name" value="NAD(P)-binding Rossmann-like Domain"/>
    <property type="match status" value="1"/>
</dbReference>
<evidence type="ECO:0000256" key="1">
    <source>
        <dbReference type="ARBA" id="ARBA00006484"/>
    </source>
</evidence>
<dbReference type="InterPro" id="IPR057326">
    <property type="entry name" value="KR_dom"/>
</dbReference>
<evidence type="ECO:0000313" key="5">
    <source>
        <dbReference type="Proteomes" id="UP000248021"/>
    </source>
</evidence>
<dbReference type="Proteomes" id="UP000248021">
    <property type="component" value="Unassembled WGS sequence"/>
</dbReference>
<dbReference type="RefSeq" id="WP_110377357.1">
    <property type="nucleotide sequence ID" value="NZ_JAHBRY010000002.1"/>
</dbReference>
<dbReference type="PRINTS" id="PR00081">
    <property type="entry name" value="GDHRDH"/>
</dbReference>
<proteinExistence type="inferred from homology"/>
<dbReference type="SUPFAM" id="SSF51735">
    <property type="entry name" value="NAD(P)-binding Rossmann-fold domains"/>
    <property type="match status" value="1"/>
</dbReference>
<dbReference type="CDD" id="cd05233">
    <property type="entry name" value="SDR_c"/>
    <property type="match status" value="1"/>
</dbReference>
<keyword evidence="5" id="KW-1185">Reference proteome</keyword>
<dbReference type="GO" id="GO:0016491">
    <property type="term" value="F:oxidoreductase activity"/>
    <property type="evidence" value="ECO:0007669"/>
    <property type="project" value="UniProtKB-KW"/>
</dbReference>
<dbReference type="AlphaFoldDB" id="A0A2V3TXI8"/>
<dbReference type="InterPro" id="IPR036291">
    <property type="entry name" value="NAD(P)-bd_dom_sf"/>
</dbReference>
<dbReference type="InterPro" id="IPR002347">
    <property type="entry name" value="SDR_fam"/>
</dbReference>
<comment type="similarity">
    <text evidence="1">Belongs to the short-chain dehydrogenases/reductases (SDR) family.</text>
</comment>
<sequence>MDFSGKVVLISGGASGIGGATTRAFAQAGAQVAFTYITSEAEARALEAECAANGQVARGFKADMSKPDEVAAIVARTERELGPVDVLFANAGGLLRRARCVDSSLELWQEAYSVNVFSTFLVVQAVLKSMEPRGRGAIVMMSSLAAFDGGGPGAAHYASSKAAVATFVRALAKEVGPIGIRVNGVAPGLIGTRFHDTFNTPQGRAASVERTPLRREGVPQDVADAVLFLASDRASYITGEITQINGGVGF</sequence>